<keyword evidence="3" id="KW-0813">Transport</keyword>
<accession>A0A091F7M2</accession>
<evidence type="ECO:0000259" key="11">
    <source>
        <dbReference type="PROSITE" id="PS50937"/>
    </source>
</evidence>
<dbReference type="PROSITE" id="PS51497">
    <property type="entry name" value="UMA"/>
    <property type="match status" value="1"/>
</dbReference>
<dbReference type="GO" id="GO:0000813">
    <property type="term" value="C:ESCRT I complex"/>
    <property type="evidence" value="ECO:0007669"/>
    <property type="project" value="InterPro"/>
</dbReference>
<feature type="domain" description="UMA" evidence="12">
    <location>
        <begin position="6"/>
        <end position="52"/>
    </location>
</feature>
<sequence>GPFSYLDDVPFKIGDKFKTPAKVGLPIGFCLPDSSQLVREAQYDFSLEKKTIEWAEDIKKIQAAQREAERKAEEALTNSKAAPEDSTKMGFSEGACPEAMPPPINPILASLQHNNILTPTPANSSSVKQKVLSPPRPKADFNPADFECEEDPFDKLELKTIDDKEELKNILEIHVGTTGPIVAQLLDNTLPKGGSESVLQDEEVLASIERATLDFKPLHKPNGFITLPQLGNCEKMSLSSKVSLSPITSVSNIKSLSFPKLDSDEGDQKSSKLTSTFHSTTCLRNGTLLSSLQTCAQSKASELNGHHMLGLSALNEDSGRETLSSSSRLSSLAVSTVCTEEESSQSTPTTVTHQNFAVSKVPNNSSCTKWPGGLTAELQQSLSPSQRHCVETVVNMGYSPESVLKAMKKKGQNIDQVLDYLFAHGQLCEKGFDPLLVEAALEMHQCSEEKITELLQLMSQFKEMGFELKDIKEVLLLHNNDQHNALEDLMARAGAS</sequence>
<evidence type="ECO:0000313" key="14">
    <source>
        <dbReference type="Proteomes" id="UP000052976"/>
    </source>
</evidence>
<evidence type="ECO:0000256" key="1">
    <source>
        <dbReference type="ARBA" id="ARBA00004177"/>
    </source>
</evidence>
<dbReference type="PANTHER" id="PTHR15960">
    <property type="entry name" value="LD44032P"/>
    <property type="match status" value="1"/>
</dbReference>
<keyword evidence="5" id="KW-0677">Repeat</keyword>
<feature type="compositionally biased region" description="Polar residues" evidence="9">
    <location>
        <begin position="116"/>
        <end position="128"/>
    </location>
</feature>
<dbReference type="Pfam" id="PF22567">
    <property type="entry name" value="UBA_9"/>
    <property type="match status" value="1"/>
</dbReference>
<dbReference type="FunFam" id="1.20.120.1920:FF:000001">
    <property type="entry name" value="Ubiquitin associated protein 1"/>
    <property type="match status" value="1"/>
</dbReference>
<feature type="non-terminal residue" evidence="13">
    <location>
        <position position="496"/>
    </location>
</feature>
<dbReference type="SUPFAM" id="SSF46934">
    <property type="entry name" value="UBA-like"/>
    <property type="match status" value="2"/>
</dbReference>
<evidence type="ECO:0000256" key="5">
    <source>
        <dbReference type="ARBA" id="ARBA00022737"/>
    </source>
</evidence>
<comment type="subcellular location">
    <subcellularLocation>
        <location evidence="2">Cytoplasm</location>
        <location evidence="2">Cytosol</location>
    </subcellularLocation>
    <subcellularLocation>
        <location evidence="1">Endosome</location>
    </subcellularLocation>
</comment>
<feature type="region of interest" description="Disordered" evidence="9">
    <location>
        <begin position="64"/>
        <end position="89"/>
    </location>
</feature>
<dbReference type="InterPro" id="IPR000551">
    <property type="entry name" value="MerR-type_HTH_dom"/>
</dbReference>
<dbReference type="GO" id="GO:0003677">
    <property type="term" value="F:DNA binding"/>
    <property type="evidence" value="ECO:0007669"/>
    <property type="project" value="InterPro"/>
</dbReference>
<dbReference type="CDD" id="cd14315">
    <property type="entry name" value="UBA1_UBAP1"/>
    <property type="match status" value="1"/>
</dbReference>
<keyword evidence="4" id="KW-0963">Cytoplasm</keyword>
<organism evidence="13 14">
    <name type="scientific">Corvus brachyrhynchos</name>
    <name type="common">American crow</name>
    <dbReference type="NCBI Taxonomy" id="85066"/>
    <lineage>
        <taxon>Eukaryota</taxon>
        <taxon>Metazoa</taxon>
        <taxon>Chordata</taxon>
        <taxon>Craniata</taxon>
        <taxon>Vertebrata</taxon>
        <taxon>Euteleostomi</taxon>
        <taxon>Archelosauria</taxon>
        <taxon>Archosauria</taxon>
        <taxon>Dinosauria</taxon>
        <taxon>Saurischia</taxon>
        <taxon>Theropoda</taxon>
        <taxon>Coelurosauria</taxon>
        <taxon>Aves</taxon>
        <taxon>Neognathae</taxon>
        <taxon>Neoaves</taxon>
        <taxon>Telluraves</taxon>
        <taxon>Australaves</taxon>
        <taxon>Passeriformes</taxon>
        <taxon>Corvoidea</taxon>
        <taxon>Corvidae</taxon>
        <taxon>Corvus</taxon>
    </lineage>
</organism>
<gene>
    <name evidence="13" type="ORF">N302_02681</name>
</gene>
<dbReference type="STRING" id="85066.A0A091F7M2"/>
<reference evidence="13 14" key="1">
    <citation type="submission" date="2014-04" db="EMBL/GenBank/DDBJ databases">
        <title>Genome evolution of avian class.</title>
        <authorList>
            <person name="Zhang G."/>
            <person name="Li C."/>
        </authorList>
    </citation>
    <scope>NUCLEOTIDE SEQUENCE [LARGE SCALE GENOMIC DNA]</scope>
    <source>
        <strain evidence="13">BGI_N302</strain>
    </source>
</reference>
<feature type="compositionally biased region" description="Basic and acidic residues" evidence="9">
    <location>
        <begin position="64"/>
        <end position="74"/>
    </location>
</feature>
<dbReference type="InterPro" id="IPR042575">
    <property type="entry name" value="UBAP1_C"/>
</dbReference>
<dbReference type="EMBL" id="KK719755">
    <property type="protein sequence ID" value="KFO66123.1"/>
    <property type="molecule type" value="Genomic_DNA"/>
</dbReference>
<feature type="non-terminal residue" evidence="13">
    <location>
        <position position="1"/>
    </location>
</feature>
<dbReference type="GO" id="GO:0043130">
    <property type="term" value="F:ubiquitin binding"/>
    <property type="evidence" value="ECO:0007669"/>
    <property type="project" value="InterPro"/>
</dbReference>
<dbReference type="GO" id="GO:0005829">
    <property type="term" value="C:cytosol"/>
    <property type="evidence" value="ECO:0007669"/>
    <property type="project" value="UniProtKB-SubCell"/>
</dbReference>
<dbReference type="PROSITE" id="PS50030">
    <property type="entry name" value="UBA"/>
    <property type="match status" value="1"/>
</dbReference>
<dbReference type="InterPro" id="IPR023340">
    <property type="entry name" value="UMA"/>
</dbReference>
<dbReference type="GO" id="GO:0006355">
    <property type="term" value="P:regulation of DNA-templated transcription"/>
    <property type="evidence" value="ECO:0007669"/>
    <property type="project" value="InterPro"/>
</dbReference>
<evidence type="ECO:0000256" key="7">
    <source>
        <dbReference type="ARBA" id="ARBA00022927"/>
    </source>
</evidence>
<protein>
    <recommendedName>
        <fullName evidence="8">Ubiquitin-associated protein 1</fullName>
    </recommendedName>
</protein>
<dbReference type="GO" id="GO:0015031">
    <property type="term" value="P:protein transport"/>
    <property type="evidence" value="ECO:0007669"/>
    <property type="project" value="UniProtKB-KW"/>
</dbReference>
<evidence type="ECO:0000256" key="6">
    <source>
        <dbReference type="ARBA" id="ARBA00022753"/>
    </source>
</evidence>
<dbReference type="InterPro" id="IPR015940">
    <property type="entry name" value="UBA"/>
</dbReference>
<evidence type="ECO:0000256" key="3">
    <source>
        <dbReference type="ARBA" id="ARBA00022448"/>
    </source>
</evidence>
<dbReference type="GO" id="GO:0043162">
    <property type="term" value="P:ubiquitin-dependent protein catabolic process via the multivesicular body sorting pathway"/>
    <property type="evidence" value="ECO:0007669"/>
    <property type="project" value="InterPro"/>
</dbReference>
<dbReference type="Gene3D" id="1.20.120.1920">
    <property type="entry name" value="UBAP1 SOUBA domain"/>
    <property type="match status" value="1"/>
</dbReference>
<keyword evidence="14" id="KW-1185">Reference proteome</keyword>
<dbReference type="Proteomes" id="UP000052976">
    <property type="component" value="Unassembled WGS sequence"/>
</dbReference>
<evidence type="ECO:0000259" key="10">
    <source>
        <dbReference type="PROSITE" id="PS50030"/>
    </source>
</evidence>
<dbReference type="InterPro" id="IPR049467">
    <property type="entry name" value="UBAP-1-like_UBA2"/>
</dbReference>
<dbReference type="PROSITE" id="PS50937">
    <property type="entry name" value="HTH_MERR_2"/>
    <property type="match status" value="1"/>
</dbReference>
<dbReference type="Pfam" id="PF21267">
    <property type="entry name" value="UBAP-1_UBA2"/>
    <property type="match status" value="1"/>
</dbReference>
<keyword evidence="6" id="KW-0967">Endosome</keyword>
<feature type="region of interest" description="Disordered" evidence="9">
    <location>
        <begin position="116"/>
        <end position="147"/>
    </location>
</feature>
<name>A0A091F7M2_CORBR</name>
<evidence type="ECO:0000256" key="4">
    <source>
        <dbReference type="ARBA" id="ARBA00022490"/>
    </source>
</evidence>
<dbReference type="PANTHER" id="PTHR15960:SF2">
    <property type="entry name" value="UBIQUITIN-ASSOCIATED PROTEIN 1"/>
    <property type="match status" value="1"/>
</dbReference>
<evidence type="ECO:0000313" key="13">
    <source>
        <dbReference type="EMBL" id="KFO66123.1"/>
    </source>
</evidence>
<dbReference type="AlphaFoldDB" id="A0A091F7M2"/>
<evidence type="ECO:0000256" key="9">
    <source>
        <dbReference type="SAM" id="MobiDB-lite"/>
    </source>
</evidence>
<dbReference type="CDD" id="cd14316">
    <property type="entry name" value="UBA2_UBAP1_like"/>
    <property type="match status" value="1"/>
</dbReference>
<dbReference type="InterPro" id="IPR038870">
    <property type="entry name" value="UBAP1"/>
</dbReference>
<evidence type="ECO:0000256" key="8">
    <source>
        <dbReference type="ARBA" id="ARBA00071936"/>
    </source>
</evidence>
<evidence type="ECO:0000256" key="2">
    <source>
        <dbReference type="ARBA" id="ARBA00004514"/>
    </source>
</evidence>
<feature type="domain" description="UBA" evidence="10">
    <location>
        <begin position="383"/>
        <end position="424"/>
    </location>
</feature>
<proteinExistence type="predicted"/>
<keyword evidence="7" id="KW-0653">Protein transport</keyword>
<dbReference type="InterPro" id="IPR009060">
    <property type="entry name" value="UBA-like_sf"/>
</dbReference>
<feature type="domain" description="HTH merR-type" evidence="11">
    <location>
        <begin position="453"/>
        <end position="477"/>
    </location>
</feature>
<evidence type="ECO:0000259" key="12">
    <source>
        <dbReference type="PROSITE" id="PS51497"/>
    </source>
</evidence>